<sequence>MKLSIALAALLMAATPLIPAAEAAEVTLKASHNANMDEPYHLGMVRMNELLQEKTGGKAEIQVFANAQLGDEMESIQGTQIGTVDIAVTANELLVNFVPDMNVLSMPFVFSDAVQMDKALNAPEVRDYVNEVLAQKGFRLIGFFSAGTRHIMTKKPVNSMEDLSGMKIRTMQTPAHLDAFKNFGANPTPMAYTELYGALETGVVDGAEAANTNYDSKKFYEVAPNWAILGWLELVAPVIMGEERFKALPEDVQKALMEAGAEAASYQRKAYRESDQKRYDDLVKKGVNVTKPDDKPFRDQAAKVYDTYVKTDEQKKLLDLLKSVK</sequence>
<organism evidence="7 8">
    <name type="scientific">Agaricicola taiwanensis</name>
    <dbReference type="NCBI Taxonomy" id="591372"/>
    <lineage>
        <taxon>Bacteria</taxon>
        <taxon>Pseudomonadati</taxon>
        <taxon>Pseudomonadota</taxon>
        <taxon>Alphaproteobacteria</taxon>
        <taxon>Rhodobacterales</taxon>
        <taxon>Paracoccaceae</taxon>
        <taxon>Agaricicola</taxon>
    </lineage>
</organism>
<accession>A0A8J2VP62</accession>
<dbReference type="EMBL" id="BMCP01000002">
    <property type="protein sequence ID" value="GGE41340.1"/>
    <property type="molecule type" value="Genomic_DNA"/>
</dbReference>
<dbReference type="PIRSF" id="PIRSF006470">
    <property type="entry name" value="DctB"/>
    <property type="match status" value="1"/>
</dbReference>
<comment type="subcellular location">
    <subcellularLocation>
        <location evidence="1">Periplasm</location>
    </subcellularLocation>
</comment>
<evidence type="ECO:0000256" key="5">
    <source>
        <dbReference type="ARBA" id="ARBA00022764"/>
    </source>
</evidence>
<gene>
    <name evidence="7" type="ORF">GCM10007276_18420</name>
</gene>
<proteinExistence type="inferred from homology"/>
<dbReference type="InterPro" id="IPR038404">
    <property type="entry name" value="TRAP_DctP_sf"/>
</dbReference>
<feature type="chain" id="PRO_5035317594" evidence="6">
    <location>
        <begin position="24"/>
        <end position="325"/>
    </location>
</feature>
<dbReference type="AlphaFoldDB" id="A0A8J2VP62"/>
<dbReference type="Pfam" id="PF03480">
    <property type="entry name" value="DctP"/>
    <property type="match status" value="1"/>
</dbReference>
<keyword evidence="5" id="KW-0574">Periplasm</keyword>
<reference evidence="7" key="1">
    <citation type="journal article" date="2014" name="Int. J. Syst. Evol. Microbiol.">
        <title>Complete genome sequence of Corynebacterium casei LMG S-19264T (=DSM 44701T), isolated from a smear-ripened cheese.</title>
        <authorList>
            <consortium name="US DOE Joint Genome Institute (JGI-PGF)"/>
            <person name="Walter F."/>
            <person name="Albersmeier A."/>
            <person name="Kalinowski J."/>
            <person name="Ruckert C."/>
        </authorList>
    </citation>
    <scope>NUCLEOTIDE SEQUENCE</scope>
    <source>
        <strain evidence="7">CCM 7684</strain>
    </source>
</reference>
<evidence type="ECO:0000256" key="2">
    <source>
        <dbReference type="ARBA" id="ARBA00009023"/>
    </source>
</evidence>
<evidence type="ECO:0000313" key="8">
    <source>
        <dbReference type="Proteomes" id="UP000602745"/>
    </source>
</evidence>
<keyword evidence="3" id="KW-0813">Transport</keyword>
<evidence type="ECO:0000256" key="3">
    <source>
        <dbReference type="ARBA" id="ARBA00022448"/>
    </source>
</evidence>
<comment type="similarity">
    <text evidence="2">Belongs to the bacterial solute-binding protein 7 family.</text>
</comment>
<dbReference type="InterPro" id="IPR004682">
    <property type="entry name" value="TRAP_DctP"/>
</dbReference>
<feature type="signal peptide" evidence="6">
    <location>
        <begin position="1"/>
        <end position="23"/>
    </location>
</feature>
<name>A0A8J2VP62_9RHOB</name>
<evidence type="ECO:0000256" key="4">
    <source>
        <dbReference type="ARBA" id="ARBA00022729"/>
    </source>
</evidence>
<dbReference type="Proteomes" id="UP000602745">
    <property type="component" value="Unassembled WGS sequence"/>
</dbReference>
<dbReference type="GO" id="GO:0055085">
    <property type="term" value="P:transmembrane transport"/>
    <property type="evidence" value="ECO:0007669"/>
    <property type="project" value="InterPro"/>
</dbReference>
<protein>
    <submittedName>
        <fullName evidence="7">Transporter</fullName>
    </submittedName>
</protein>
<keyword evidence="4 6" id="KW-0732">Signal</keyword>
<dbReference type="CDD" id="cd13603">
    <property type="entry name" value="PBP2_TRAP_Siap_TeaA_like"/>
    <property type="match status" value="1"/>
</dbReference>
<evidence type="ECO:0000313" key="7">
    <source>
        <dbReference type="EMBL" id="GGE41340.1"/>
    </source>
</evidence>
<dbReference type="RefSeq" id="WP_188409446.1">
    <property type="nucleotide sequence ID" value="NZ_BMCP01000002.1"/>
</dbReference>
<evidence type="ECO:0000256" key="1">
    <source>
        <dbReference type="ARBA" id="ARBA00004418"/>
    </source>
</evidence>
<reference evidence="7" key="2">
    <citation type="submission" date="2020-09" db="EMBL/GenBank/DDBJ databases">
        <authorList>
            <person name="Sun Q."/>
            <person name="Sedlacek I."/>
        </authorList>
    </citation>
    <scope>NUCLEOTIDE SEQUENCE</scope>
    <source>
        <strain evidence="7">CCM 7684</strain>
    </source>
</reference>
<evidence type="ECO:0000256" key="6">
    <source>
        <dbReference type="SAM" id="SignalP"/>
    </source>
</evidence>
<dbReference type="InterPro" id="IPR018389">
    <property type="entry name" value="DctP_fam"/>
</dbReference>
<dbReference type="GO" id="GO:0030288">
    <property type="term" value="C:outer membrane-bounded periplasmic space"/>
    <property type="evidence" value="ECO:0007669"/>
    <property type="project" value="InterPro"/>
</dbReference>
<dbReference type="PANTHER" id="PTHR33376">
    <property type="match status" value="1"/>
</dbReference>
<keyword evidence="8" id="KW-1185">Reference proteome</keyword>
<dbReference type="NCBIfam" id="TIGR00787">
    <property type="entry name" value="dctP"/>
    <property type="match status" value="1"/>
</dbReference>
<dbReference type="PANTHER" id="PTHR33376:SF4">
    <property type="entry name" value="SIALIC ACID-BINDING PERIPLASMIC PROTEIN SIAP"/>
    <property type="match status" value="1"/>
</dbReference>
<comment type="caution">
    <text evidence="7">The sequence shown here is derived from an EMBL/GenBank/DDBJ whole genome shotgun (WGS) entry which is preliminary data.</text>
</comment>
<dbReference type="NCBIfam" id="NF037995">
    <property type="entry name" value="TRAP_S1"/>
    <property type="match status" value="1"/>
</dbReference>
<dbReference type="Gene3D" id="3.40.190.170">
    <property type="entry name" value="Bacterial extracellular solute-binding protein, family 7"/>
    <property type="match status" value="1"/>
</dbReference>